<protein>
    <submittedName>
        <fullName evidence="1">Uncharacterized protein</fullName>
    </submittedName>
</protein>
<evidence type="ECO:0000313" key="1">
    <source>
        <dbReference type="EMBL" id="PNY15636.1"/>
    </source>
</evidence>
<dbReference type="Proteomes" id="UP000236291">
    <property type="component" value="Unassembled WGS sequence"/>
</dbReference>
<dbReference type="EMBL" id="ASHM01007847">
    <property type="protein sequence ID" value="PNY15636.1"/>
    <property type="molecule type" value="Genomic_DNA"/>
</dbReference>
<evidence type="ECO:0000313" key="2">
    <source>
        <dbReference type="Proteomes" id="UP000236291"/>
    </source>
</evidence>
<feature type="non-terminal residue" evidence="1">
    <location>
        <position position="1"/>
    </location>
</feature>
<gene>
    <name evidence="1" type="ORF">L195_g012337</name>
</gene>
<organism evidence="1 2">
    <name type="scientific">Trifolium pratense</name>
    <name type="common">Red clover</name>
    <dbReference type="NCBI Taxonomy" id="57577"/>
    <lineage>
        <taxon>Eukaryota</taxon>
        <taxon>Viridiplantae</taxon>
        <taxon>Streptophyta</taxon>
        <taxon>Embryophyta</taxon>
        <taxon>Tracheophyta</taxon>
        <taxon>Spermatophyta</taxon>
        <taxon>Magnoliopsida</taxon>
        <taxon>eudicotyledons</taxon>
        <taxon>Gunneridae</taxon>
        <taxon>Pentapetalae</taxon>
        <taxon>rosids</taxon>
        <taxon>fabids</taxon>
        <taxon>Fabales</taxon>
        <taxon>Fabaceae</taxon>
        <taxon>Papilionoideae</taxon>
        <taxon>50 kb inversion clade</taxon>
        <taxon>NPAAA clade</taxon>
        <taxon>Hologalegina</taxon>
        <taxon>IRL clade</taxon>
        <taxon>Trifolieae</taxon>
        <taxon>Trifolium</taxon>
    </lineage>
</organism>
<dbReference type="AlphaFoldDB" id="A0A2K3PK17"/>
<name>A0A2K3PK17_TRIPR</name>
<comment type="caution">
    <text evidence="1">The sequence shown here is derived from an EMBL/GenBank/DDBJ whole genome shotgun (WGS) entry which is preliminary data.</text>
</comment>
<reference evidence="1 2" key="2">
    <citation type="journal article" date="2017" name="Front. Plant Sci.">
        <title>Gene Classification and Mining of Molecular Markers Useful in Red Clover (Trifolium pratense) Breeding.</title>
        <authorList>
            <person name="Istvanek J."/>
            <person name="Dluhosova J."/>
            <person name="Dluhos P."/>
            <person name="Patkova L."/>
            <person name="Nedelnik J."/>
            <person name="Repkova J."/>
        </authorList>
    </citation>
    <scope>NUCLEOTIDE SEQUENCE [LARGE SCALE GENOMIC DNA]</scope>
    <source>
        <strain evidence="2">cv. Tatra</strain>
        <tissue evidence="1">Young leaves</tissue>
    </source>
</reference>
<sequence>RLRGNEQSVKHWENVFVEDEILGQL</sequence>
<reference evidence="1 2" key="1">
    <citation type="journal article" date="2014" name="Am. J. Bot.">
        <title>Genome assembly and annotation for red clover (Trifolium pratense; Fabaceae).</title>
        <authorList>
            <person name="Istvanek J."/>
            <person name="Jaros M."/>
            <person name="Krenek A."/>
            <person name="Repkova J."/>
        </authorList>
    </citation>
    <scope>NUCLEOTIDE SEQUENCE [LARGE SCALE GENOMIC DNA]</scope>
    <source>
        <strain evidence="2">cv. Tatra</strain>
        <tissue evidence="1">Young leaves</tissue>
    </source>
</reference>
<proteinExistence type="predicted"/>
<accession>A0A2K3PK17</accession>